<reference evidence="1 2" key="1">
    <citation type="submission" date="2021-08" db="EMBL/GenBank/DDBJ databases">
        <title>Draft Genome Sequence of Phanerochaete sordida strain YK-624.</title>
        <authorList>
            <person name="Mori T."/>
            <person name="Dohra H."/>
            <person name="Suzuki T."/>
            <person name="Kawagishi H."/>
            <person name="Hirai H."/>
        </authorList>
    </citation>
    <scope>NUCLEOTIDE SEQUENCE [LARGE SCALE GENOMIC DNA]</scope>
    <source>
        <strain evidence="1 2">YK-624</strain>
    </source>
</reference>
<proteinExistence type="predicted"/>
<organism evidence="1 2">
    <name type="scientific">Phanerochaete sordida</name>
    <dbReference type="NCBI Taxonomy" id="48140"/>
    <lineage>
        <taxon>Eukaryota</taxon>
        <taxon>Fungi</taxon>
        <taxon>Dikarya</taxon>
        <taxon>Basidiomycota</taxon>
        <taxon>Agaricomycotina</taxon>
        <taxon>Agaricomycetes</taxon>
        <taxon>Polyporales</taxon>
        <taxon>Phanerochaetaceae</taxon>
        <taxon>Phanerochaete</taxon>
    </lineage>
</organism>
<dbReference type="AlphaFoldDB" id="A0A9P3L9L2"/>
<accession>A0A9P3L9L2</accession>
<dbReference type="EMBL" id="BPQB01000004">
    <property type="protein sequence ID" value="GJE86649.1"/>
    <property type="molecule type" value="Genomic_DNA"/>
</dbReference>
<evidence type="ECO:0000313" key="2">
    <source>
        <dbReference type="Proteomes" id="UP000703269"/>
    </source>
</evidence>
<comment type="caution">
    <text evidence="1">The sequence shown here is derived from an EMBL/GenBank/DDBJ whole genome shotgun (WGS) entry which is preliminary data.</text>
</comment>
<protein>
    <submittedName>
        <fullName evidence="1">Uncharacterized protein</fullName>
    </submittedName>
</protein>
<dbReference type="Proteomes" id="UP000703269">
    <property type="component" value="Unassembled WGS sequence"/>
</dbReference>
<name>A0A9P3L9L2_9APHY</name>
<keyword evidence="2" id="KW-1185">Reference proteome</keyword>
<gene>
    <name evidence="1" type="ORF">PsYK624_027300</name>
</gene>
<sequence>MVIVHRPDTAVLTLLVGASAARSRAEATSSLLSSSPVSLRAASRTLADRLRSRHVPHRARSVDPQPRLLRASARGLAGCPLSSAFATAPPRLVDLR</sequence>
<evidence type="ECO:0000313" key="1">
    <source>
        <dbReference type="EMBL" id="GJE86649.1"/>
    </source>
</evidence>